<gene>
    <name evidence="1" type="ORF">SAMN02787113_00453</name>
</gene>
<evidence type="ECO:0000313" key="2">
    <source>
        <dbReference type="Proteomes" id="UP000199410"/>
    </source>
</evidence>
<dbReference type="AlphaFoldDB" id="A0A1H9AA99"/>
<reference evidence="1 2" key="1">
    <citation type="submission" date="2016-10" db="EMBL/GenBank/DDBJ databases">
        <authorList>
            <person name="Varghese N."/>
            <person name="Submissions S."/>
        </authorList>
    </citation>
    <scope>NUCLEOTIDE SEQUENCE [LARGE SCALE GENOMIC DNA]</scope>
    <source>
        <strain evidence="1 2">TC-13</strain>
    </source>
</reference>
<evidence type="ECO:0000313" key="1">
    <source>
        <dbReference type="EMBL" id="SEP73662.1"/>
    </source>
</evidence>
<protein>
    <submittedName>
        <fullName evidence="1">Uncharacterized protein</fullName>
    </submittedName>
</protein>
<organism evidence="1 2">
    <name type="scientific">Lysinibacillus fusiformis</name>
    <dbReference type="NCBI Taxonomy" id="28031"/>
    <lineage>
        <taxon>Bacteria</taxon>
        <taxon>Bacillati</taxon>
        <taxon>Bacillota</taxon>
        <taxon>Bacilli</taxon>
        <taxon>Bacillales</taxon>
        <taxon>Bacillaceae</taxon>
        <taxon>Lysinibacillus</taxon>
    </lineage>
</organism>
<name>A0A1H9AA99_9BACI</name>
<accession>A0A1H9AA99</accession>
<sequence length="204" mass="23060">MKYKIIPGLLLIILLSIIGALTIRDKLFATELEKGSYKVDSFESLPNKEITLLEAYDIGMDIAKEYDKNSELIFMNSVNDGKINGSDGKKGNWQGYITLPNKRLSIIFVIEKGKLKSYDVIDSDEQLPIKDEDIKVDSNEVVKKAISEFKLEPGNDNFLNGYHFRLIRDEKNVFLGVGGQKTGKRAEIYFNPKNGEYLGGIEKK</sequence>
<dbReference type="RefSeq" id="WP_089984715.1">
    <property type="nucleotide sequence ID" value="NZ_BJOM01000011.1"/>
</dbReference>
<dbReference type="Proteomes" id="UP000199410">
    <property type="component" value="Unassembled WGS sequence"/>
</dbReference>
<comment type="caution">
    <text evidence="1">The sequence shown here is derived from an EMBL/GenBank/DDBJ whole genome shotgun (WGS) entry which is preliminary data.</text>
</comment>
<dbReference type="EMBL" id="FOEL01000002">
    <property type="protein sequence ID" value="SEP73662.1"/>
    <property type="molecule type" value="Genomic_DNA"/>
</dbReference>
<proteinExistence type="predicted"/>